<keyword evidence="8" id="KW-1185">Reference proteome</keyword>
<comment type="subcellular location">
    <subcellularLocation>
        <location evidence="1">Nucleus</location>
    </subcellularLocation>
</comment>
<dbReference type="GO" id="GO:0043565">
    <property type="term" value="F:sequence-specific DNA binding"/>
    <property type="evidence" value="ECO:0007669"/>
    <property type="project" value="EnsemblPlants"/>
</dbReference>
<evidence type="ECO:0000313" key="9">
    <source>
        <dbReference type="RefSeq" id="XP_039123085.1"/>
    </source>
</evidence>
<feature type="domain" description="BHLH" evidence="7">
    <location>
        <begin position="274"/>
        <end position="323"/>
    </location>
</feature>
<dbReference type="GO" id="GO:0003700">
    <property type="term" value="F:DNA-binding transcription factor activity"/>
    <property type="evidence" value="ECO:0007669"/>
    <property type="project" value="EnsemblPlants"/>
</dbReference>
<dbReference type="GO" id="GO:0009959">
    <property type="term" value="P:negative gravitropism"/>
    <property type="evidence" value="ECO:0007669"/>
    <property type="project" value="EnsemblPlants"/>
</dbReference>
<dbReference type="AlphaFoldDB" id="A0AB40B747"/>
<feature type="compositionally biased region" description="Polar residues" evidence="6">
    <location>
        <begin position="227"/>
        <end position="242"/>
    </location>
</feature>
<dbReference type="GO" id="GO:0009704">
    <property type="term" value="P:de-etiolation"/>
    <property type="evidence" value="ECO:0007669"/>
    <property type="project" value="EnsemblPlants"/>
</dbReference>
<evidence type="ECO:0000256" key="5">
    <source>
        <dbReference type="ARBA" id="ARBA00023242"/>
    </source>
</evidence>
<dbReference type="GeneID" id="120259531"/>
<reference evidence="9" key="1">
    <citation type="submission" date="2025-08" db="UniProtKB">
        <authorList>
            <consortium name="RefSeq"/>
        </authorList>
    </citation>
    <scope>IDENTIFICATION</scope>
</reference>
<dbReference type="RefSeq" id="XP_039123085.1">
    <property type="nucleotide sequence ID" value="XM_039267151.1"/>
</dbReference>
<keyword evidence="4" id="KW-0804">Transcription</keyword>
<evidence type="ECO:0000313" key="8">
    <source>
        <dbReference type="Proteomes" id="UP001515500"/>
    </source>
</evidence>
<evidence type="ECO:0000259" key="7">
    <source>
        <dbReference type="PROSITE" id="PS50888"/>
    </source>
</evidence>
<dbReference type="GO" id="GO:0009637">
    <property type="term" value="P:response to blue light"/>
    <property type="evidence" value="ECO:0007669"/>
    <property type="project" value="EnsemblPlants"/>
</dbReference>
<feature type="region of interest" description="Disordered" evidence="6">
    <location>
        <begin position="1"/>
        <end position="40"/>
    </location>
</feature>
<evidence type="ECO:0000256" key="1">
    <source>
        <dbReference type="ARBA" id="ARBA00004123"/>
    </source>
</evidence>
<dbReference type="InterPro" id="IPR011598">
    <property type="entry name" value="bHLH_dom"/>
</dbReference>
<dbReference type="InterPro" id="IPR047265">
    <property type="entry name" value="PIF1-like_bHLH"/>
</dbReference>
<dbReference type="Proteomes" id="UP001515500">
    <property type="component" value="Chromosome 4"/>
</dbReference>
<feature type="region of interest" description="Disordered" evidence="6">
    <location>
        <begin position="147"/>
        <end position="182"/>
    </location>
</feature>
<dbReference type="GO" id="GO:0046983">
    <property type="term" value="F:protein dimerization activity"/>
    <property type="evidence" value="ECO:0007669"/>
    <property type="project" value="InterPro"/>
</dbReference>
<proteinExistence type="inferred from homology"/>
<protein>
    <submittedName>
        <fullName evidence="9">Transcription factor UNE10-like isoform X1</fullName>
    </submittedName>
</protein>
<feature type="compositionally biased region" description="Basic and acidic residues" evidence="6">
    <location>
        <begin position="246"/>
        <end position="260"/>
    </location>
</feature>
<dbReference type="GO" id="GO:0009567">
    <property type="term" value="P:double fertilization forming a zygote and endosperm"/>
    <property type="evidence" value="ECO:0007669"/>
    <property type="project" value="EnsemblPlants"/>
</dbReference>
<dbReference type="GO" id="GO:0010218">
    <property type="term" value="P:response to far red light"/>
    <property type="evidence" value="ECO:0007669"/>
    <property type="project" value="EnsemblPlants"/>
</dbReference>
<organism evidence="8 9">
    <name type="scientific">Dioscorea cayennensis subsp. rotundata</name>
    <name type="common">White Guinea yam</name>
    <name type="synonym">Dioscorea rotundata</name>
    <dbReference type="NCBI Taxonomy" id="55577"/>
    <lineage>
        <taxon>Eukaryota</taxon>
        <taxon>Viridiplantae</taxon>
        <taxon>Streptophyta</taxon>
        <taxon>Embryophyta</taxon>
        <taxon>Tracheophyta</taxon>
        <taxon>Spermatophyta</taxon>
        <taxon>Magnoliopsida</taxon>
        <taxon>Liliopsida</taxon>
        <taxon>Dioscoreales</taxon>
        <taxon>Dioscoreaceae</taxon>
        <taxon>Dioscorea</taxon>
    </lineage>
</organism>
<dbReference type="GO" id="GO:0006351">
    <property type="term" value="P:DNA-templated transcription"/>
    <property type="evidence" value="ECO:0007669"/>
    <property type="project" value="EnsemblPlants"/>
</dbReference>
<dbReference type="Gene3D" id="4.10.280.10">
    <property type="entry name" value="Helix-loop-helix DNA-binding domain"/>
    <property type="match status" value="1"/>
</dbReference>
<feature type="region of interest" description="Disordered" evidence="6">
    <location>
        <begin position="205"/>
        <end position="260"/>
    </location>
</feature>
<keyword evidence="3" id="KW-0805">Transcription regulation</keyword>
<dbReference type="FunFam" id="4.10.280.10:FF:000059">
    <property type="entry name" value="transcription factor UNE10 isoform X1"/>
    <property type="match status" value="1"/>
</dbReference>
<dbReference type="Pfam" id="PF00010">
    <property type="entry name" value="HLH"/>
    <property type="match status" value="1"/>
</dbReference>
<gene>
    <name evidence="9" type="primary">LOC120259531</name>
</gene>
<keyword evidence="5" id="KW-0539">Nucleus</keyword>
<name>A0AB40B747_DIOCR</name>
<evidence type="ECO:0000256" key="3">
    <source>
        <dbReference type="ARBA" id="ARBA00023015"/>
    </source>
</evidence>
<dbReference type="InterPro" id="IPR044273">
    <property type="entry name" value="PIF3-like"/>
</dbReference>
<dbReference type="CDD" id="cd11445">
    <property type="entry name" value="bHLH_AtPIF_like"/>
    <property type="match status" value="1"/>
</dbReference>
<sequence length="488" mass="52864">MSQCVPTCDTDDPPNMTANAPPTLLHHHHHQHHPSNRPHVSSEYEVAELTWENGNVAMHGLGHARISKPIAKYPSTTGSTVGWDKQHQSGTLESIVDQATNNQIQVSSPGHPSFMSWLGGAHPHVAASGVDALVPSSNSFGHRAVEASDQVPNLPSVDGSSAGGGGRGRKRTRGGEGVWGCPSQGSVAPTVMTLDDTCEFYGGEDVGFTTTSSPDGEADDGGGLPDTENTSLGGHDSFCQSKRSQKRDAVADEEGEKVNKGELGMSSLSTKRSRAAAIHNQSERKRRDRINEKMRTLQKLVPNSSKTDKASMLDEVIDYLKQLQAQVQMMNRMSGFPQMMMPMAMPQLQMSLMANMAHMAQMTQMGLGMGMGMGMMDMAAINRAGHPAIPPLLHPSAFASLAAGGSWEASGDRMQPPGAPVPMDSLSAFMAHPSQPMSMDAYSKMAALYQRLYQQQQHLQQQQQQDQQQQQHLQQQQQQQQSNPKRTI</sequence>
<dbReference type="GO" id="GO:0010187">
    <property type="term" value="P:negative regulation of seed germination"/>
    <property type="evidence" value="ECO:0007669"/>
    <property type="project" value="EnsemblPlants"/>
</dbReference>
<accession>A0AB40B747</accession>
<evidence type="ECO:0000256" key="4">
    <source>
        <dbReference type="ARBA" id="ARBA00023163"/>
    </source>
</evidence>
<dbReference type="SUPFAM" id="SSF47459">
    <property type="entry name" value="HLH, helix-loop-helix DNA-binding domain"/>
    <property type="match status" value="1"/>
</dbReference>
<evidence type="ECO:0000256" key="2">
    <source>
        <dbReference type="ARBA" id="ARBA00005510"/>
    </source>
</evidence>
<dbReference type="GO" id="GO:0009753">
    <property type="term" value="P:response to jasmonic acid"/>
    <property type="evidence" value="ECO:0007669"/>
    <property type="project" value="EnsemblPlants"/>
</dbReference>
<dbReference type="InterPro" id="IPR036638">
    <property type="entry name" value="HLH_DNA-bd_sf"/>
</dbReference>
<dbReference type="SMART" id="SM00353">
    <property type="entry name" value="HLH"/>
    <property type="match status" value="1"/>
</dbReference>
<dbReference type="GO" id="GO:0005634">
    <property type="term" value="C:nucleus"/>
    <property type="evidence" value="ECO:0007669"/>
    <property type="project" value="UniProtKB-SubCell"/>
</dbReference>
<evidence type="ECO:0000256" key="6">
    <source>
        <dbReference type="SAM" id="MobiDB-lite"/>
    </source>
</evidence>
<feature type="compositionally biased region" description="Low complexity" evidence="6">
    <location>
        <begin position="454"/>
        <end position="481"/>
    </location>
</feature>
<feature type="compositionally biased region" description="Basic residues" evidence="6">
    <location>
        <begin position="25"/>
        <end position="36"/>
    </location>
</feature>
<feature type="region of interest" description="Disordered" evidence="6">
    <location>
        <begin position="454"/>
        <end position="488"/>
    </location>
</feature>
<comment type="similarity">
    <text evidence="2">Belongs to the bHLH protein family.</text>
</comment>
<dbReference type="GO" id="GO:0009845">
    <property type="term" value="P:seed germination"/>
    <property type="evidence" value="ECO:0007669"/>
    <property type="project" value="EnsemblPlants"/>
</dbReference>
<dbReference type="PANTHER" id="PTHR46807">
    <property type="entry name" value="TRANSCRIPTION FACTOR PIF3"/>
    <property type="match status" value="1"/>
</dbReference>
<dbReference type="PANTHER" id="PTHR46807:SF1">
    <property type="entry name" value="TRANSCRIPTION FACTOR PIF3"/>
    <property type="match status" value="1"/>
</dbReference>
<dbReference type="PROSITE" id="PS50888">
    <property type="entry name" value="BHLH"/>
    <property type="match status" value="1"/>
</dbReference>